<accession>G5JGS9</accession>
<sequence length="56" mass="6531">HFENQKVTAKCLNLSVKYILSQAHKNVIHQSNLTENIIIELQKTLIEIIISIRIYI</sequence>
<feature type="non-terminal residue" evidence="1">
    <location>
        <position position="1"/>
    </location>
</feature>
<gene>
    <name evidence="1" type="ORF">SS7213T_03260</name>
</gene>
<dbReference type="Proteomes" id="UP000005413">
    <property type="component" value="Unassembled WGS sequence"/>
</dbReference>
<proteinExistence type="predicted"/>
<protein>
    <submittedName>
        <fullName evidence="1">Uncharacterized protein</fullName>
    </submittedName>
</protein>
<dbReference type="AlphaFoldDB" id="G5JGS9"/>
<keyword evidence="2" id="KW-1185">Reference proteome</keyword>
<organism evidence="1 2">
    <name type="scientific">Staphylococcus simiae CCM 7213 = CCUG 51256</name>
    <dbReference type="NCBI Taxonomy" id="911238"/>
    <lineage>
        <taxon>Bacteria</taxon>
        <taxon>Bacillati</taxon>
        <taxon>Bacillota</taxon>
        <taxon>Bacilli</taxon>
        <taxon>Bacillales</taxon>
        <taxon>Staphylococcaceae</taxon>
        <taxon>Staphylococcus</taxon>
    </lineage>
</organism>
<dbReference type="EMBL" id="AEUN01000204">
    <property type="protein sequence ID" value="EHJ08617.1"/>
    <property type="molecule type" value="Genomic_DNA"/>
</dbReference>
<reference evidence="1 2" key="1">
    <citation type="journal article" date="2012" name="BMC Genomics">
        <title>Comparative genomic analysis of the genus Staphylococcus including Staphylococcus aureus and its newly described sister species Staphylococcus simiae.</title>
        <authorList>
            <person name="Suzuki H."/>
            <person name="Lefebure T."/>
            <person name="Pavinski Bitar P."/>
            <person name="Stanhope M.J."/>
        </authorList>
    </citation>
    <scope>NUCLEOTIDE SEQUENCE [LARGE SCALE GENOMIC DNA]</scope>
    <source>
        <strain evidence="1 2">CCM 7213</strain>
    </source>
</reference>
<evidence type="ECO:0000313" key="2">
    <source>
        <dbReference type="Proteomes" id="UP000005413"/>
    </source>
</evidence>
<evidence type="ECO:0000313" key="1">
    <source>
        <dbReference type="EMBL" id="EHJ08617.1"/>
    </source>
</evidence>
<comment type="caution">
    <text evidence="1">The sequence shown here is derived from an EMBL/GenBank/DDBJ whole genome shotgun (WGS) entry which is preliminary data.</text>
</comment>
<name>G5JGS9_9STAP</name>